<evidence type="ECO:0000313" key="1">
    <source>
        <dbReference type="EMBL" id="GGO78826.1"/>
    </source>
</evidence>
<dbReference type="EMBL" id="BMNH01000026">
    <property type="protein sequence ID" value="GGO78826.1"/>
    <property type="molecule type" value="Genomic_DNA"/>
</dbReference>
<gene>
    <name evidence="1" type="ORF">GCM10012289_61700</name>
</gene>
<comment type="caution">
    <text evidence="1">The sequence shown here is derived from an EMBL/GenBank/DDBJ whole genome shotgun (WGS) entry which is preliminary data.</text>
</comment>
<accession>A0A918DQL5</accession>
<dbReference type="AlphaFoldDB" id="A0A918DQL5"/>
<keyword evidence="2" id="KW-1185">Reference proteome</keyword>
<name>A0A918DQL5_9ACTN</name>
<organism evidence="1 2">
    <name type="scientific">Nonomuraea cavernae</name>
    <dbReference type="NCBI Taxonomy" id="2045107"/>
    <lineage>
        <taxon>Bacteria</taxon>
        <taxon>Bacillati</taxon>
        <taxon>Actinomycetota</taxon>
        <taxon>Actinomycetes</taxon>
        <taxon>Streptosporangiales</taxon>
        <taxon>Streptosporangiaceae</taxon>
        <taxon>Nonomuraea</taxon>
    </lineage>
</organism>
<evidence type="ECO:0000313" key="2">
    <source>
        <dbReference type="Proteomes" id="UP000646523"/>
    </source>
</evidence>
<protein>
    <submittedName>
        <fullName evidence="1">Uncharacterized protein</fullName>
    </submittedName>
</protein>
<reference evidence="1" key="2">
    <citation type="submission" date="2020-09" db="EMBL/GenBank/DDBJ databases">
        <authorList>
            <person name="Sun Q."/>
            <person name="Zhou Y."/>
        </authorList>
    </citation>
    <scope>NUCLEOTIDE SEQUENCE</scope>
    <source>
        <strain evidence="1">CGMCC 4.7368</strain>
    </source>
</reference>
<dbReference type="Proteomes" id="UP000646523">
    <property type="component" value="Unassembled WGS sequence"/>
</dbReference>
<reference evidence="1" key="1">
    <citation type="journal article" date="2014" name="Int. J. Syst. Evol. Microbiol.">
        <title>Complete genome sequence of Corynebacterium casei LMG S-19264T (=DSM 44701T), isolated from a smear-ripened cheese.</title>
        <authorList>
            <consortium name="US DOE Joint Genome Institute (JGI-PGF)"/>
            <person name="Walter F."/>
            <person name="Albersmeier A."/>
            <person name="Kalinowski J."/>
            <person name="Ruckert C."/>
        </authorList>
    </citation>
    <scope>NUCLEOTIDE SEQUENCE</scope>
    <source>
        <strain evidence="1">CGMCC 4.7368</strain>
    </source>
</reference>
<sequence length="69" mass="7180">MTHVATARYSPVPEPQVALTVRESTMADEHPLGAAQAGCVKPGASATRIPPMAAATDVKIRVDGIRILS</sequence>
<proteinExistence type="predicted"/>